<reference evidence="1 2" key="1">
    <citation type="submission" date="2023-10" db="EMBL/GenBank/DDBJ databases">
        <title>Niallia locisalis sp.nov. isolated from a salt pond sample.</title>
        <authorList>
            <person name="Li X.-J."/>
            <person name="Dong L."/>
        </authorList>
    </citation>
    <scope>NUCLEOTIDE SEQUENCE [LARGE SCALE GENOMIC DNA]</scope>
    <source>
        <strain evidence="1 2">DSM 29761</strain>
    </source>
</reference>
<evidence type="ECO:0000313" key="1">
    <source>
        <dbReference type="EMBL" id="WVX83433.1"/>
    </source>
</evidence>
<evidence type="ECO:0000313" key="2">
    <source>
        <dbReference type="Proteomes" id="UP001357223"/>
    </source>
</evidence>
<name>A0ABZ2CNW5_9BACI</name>
<organism evidence="1 2">
    <name type="scientific">Niallia oryzisoli</name>
    <dbReference type="NCBI Taxonomy" id="1737571"/>
    <lineage>
        <taxon>Bacteria</taxon>
        <taxon>Bacillati</taxon>
        <taxon>Bacillota</taxon>
        <taxon>Bacilli</taxon>
        <taxon>Bacillales</taxon>
        <taxon>Bacillaceae</taxon>
        <taxon>Niallia</taxon>
    </lineage>
</organism>
<keyword evidence="2" id="KW-1185">Reference proteome</keyword>
<dbReference type="EMBL" id="CP137640">
    <property type="protein sequence ID" value="WVX83433.1"/>
    <property type="molecule type" value="Genomic_DNA"/>
</dbReference>
<accession>A0ABZ2CNW5</accession>
<sequence length="94" mass="10828">MYIRSKPRKLVDNQTVVLDFVLAKSIKSEDGKYKQQFIQHLGSIKLHDAKQPHILRSFYERVEAVLQAGGFDDADIHKMTVTLRFKLGDKPDDV</sequence>
<dbReference type="RefSeq" id="WP_338452317.1">
    <property type="nucleotide sequence ID" value="NZ_CP137640.1"/>
</dbReference>
<proteinExistence type="predicted"/>
<dbReference type="Proteomes" id="UP001357223">
    <property type="component" value="Chromosome"/>
</dbReference>
<gene>
    <name evidence="1" type="ORF">R4Z09_10790</name>
</gene>
<protein>
    <submittedName>
        <fullName evidence="1">Uncharacterized protein</fullName>
    </submittedName>
</protein>